<dbReference type="RefSeq" id="WP_100200975.1">
    <property type="nucleotide sequence ID" value="NZ_PGGW01000016.1"/>
</dbReference>
<sequence>MASDDTELPVPGSVGLPPWRDGFVLPARAESAGEARRRLRGLLGRRGVGEGTRDTAVLVVSELFTNVVVHTDSESVACEVREERAAGGGEGSVHIEVCGHGPGSPDPCTRLPEEEHGRGLLLVEAVSTAWGIRDGGPGRGWSVWARLPLAVEGGR</sequence>
<dbReference type="AlphaFoldDB" id="A0A2M8M592"/>
<evidence type="ECO:0000313" key="3">
    <source>
        <dbReference type="EMBL" id="PJE99360.1"/>
    </source>
</evidence>
<dbReference type="PANTHER" id="PTHR35526">
    <property type="entry name" value="ANTI-SIGMA-F FACTOR RSBW-RELATED"/>
    <property type="match status" value="1"/>
</dbReference>
<accession>A0A2M8M592</accession>
<evidence type="ECO:0000256" key="1">
    <source>
        <dbReference type="ARBA" id="ARBA00022527"/>
    </source>
</evidence>
<keyword evidence="3" id="KW-0067">ATP-binding</keyword>
<dbReference type="GO" id="GO:0004674">
    <property type="term" value="F:protein serine/threonine kinase activity"/>
    <property type="evidence" value="ECO:0007669"/>
    <property type="project" value="UniProtKB-KW"/>
</dbReference>
<evidence type="ECO:0000259" key="2">
    <source>
        <dbReference type="Pfam" id="PF13581"/>
    </source>
</evidence>
<feature type="domain" description="Histidine kinase/HSP90-like ATPase" evidence="2">
    <location>
        <begin position="25"/>
        <end position="134"/>
    </location>
</feature>
<dbReference type="InterPro" id="IPR036890">
    <property type="entry name" value="HATPase_C_sf"/>
</dbReference>
<dbReference type="CDD" id="cd16936">
    <property type="entry name" value="HATPase_RsbW-like"/>
    <property type="match status" value="1"/>
</dbReference>
<keyword evidence="1" id="KW-0723">Serine/threonine-protein kinase</keyword>
<keyword evidence="4" id="KW-1185">Reference proteome</keyword>
<dbReference type="PANTHER" id="PTHR35526:SF3">
    <property type="entry name" value="ANTI-SIGMA-F FACTOR RSBW"/>
    <property type="match status" value="1"/>
</dbReference>
<comment type="caution">
    <text evidence="3">The sequence shown here is derived from an EMBL/GenBank/DDBJ whole genome shotgun (WGS) entry which is preliminary data.</text>
</comment>
<dbReference type="EMBL" id="PGGW01000016">
    <property type="protein sequence ID" value="PJE99360.1"/>
    <property type="molecule type" value="Genomic_DNA"/>
</dbReference>
<dbReference type="Proteomes" id="UP000230407">
    <property type="component" value="Unassembled WGS sequence"/>
</dbReference>
<reference evidence="3 4" key="1">
    <citation type="submission" date="2017-11" db="EMBL/GenBank/DDBJ databases">
        <title>Streptomyces carmine sp. nov., a novel actinomycete isolated from Sophora alopecuroides in Xinjiang, China.</title>
        <authorList>
            <person name="Wang Y."/>
            <person name="Luo X."/>
            <person name="Wan C."/>
            <person name="Zhang L."/>
        </authorList>
    </citation>
    <scope>NUCLEOTIDE SEQUENCE [LARGE SCALE GENOMIC DNA]</scope>
    <source>
        <strain evidence="3 4">TRM SA0054</strain>
    </source>
</reference>
<dbReference type="SUPFAM" id="SSF55874">
    <property type="entry name" value="ATPase domain of HSP90 chaperone/DNA topoisomerase II/histidine kinase"/>
    <property type="match status" value="1"/>
</dbReference>
<name>A0A2M8M592_9ACTN</name>
<dbReference type="Pfam" id="PF13581">
    <property type="entry name" value="HATPase_c_2"/>
    <property type="match status" value="1"/>
</dbReference>
<dbReference type="Gene3D" id="3.30.565.10">
    <property type="entry name" value="Histidine kinase-like ATPase, C-terminal domain"/>
    <property type="match status" value="1"/>
</dbReference>
<organism evidence="3 4">
    <name type="scientific">Streptomyces carminius</name>
    <dbReference type="NCBI Taxonomy" id="2665496"/>
    <lineage>
        <taxon>Bacteria</taxon>
        <taxon>Bacillati</taxon>
        <taxon>Actinomycetota</taxon>
        <taxon>Actinomycetes</taxon>
        <taxon>Kitasatosporales</taxon>
        <taxon>Streptomycetaceae</taxon>
        <taxon>Streptomyces</taxon>
    </lineage>
</organism>
<dbReference type="InterPro" id="IPR003594">
    <property type="entry name" value="HATPase_dom"/>
</dbReference>
<protein>
    <submittedName>
        <fullName evidence="3">ATP-binding protein</fullName>
    </submittedName>
</protein>
<keyword evidence="1" id="KW-0808">Transferase</keyword>
<evidence type="ECO:0000313" key="4">
    <source>
        <dbReference type="Proteomes" id="UP000230407"/>
    </source>
</evidence>
<keyword evidence="1" id="KW-0418">Kinase</keyword>
<proteinExistence type="predicted"/>
<gene>
    <name evidence="3" type="ORF">CUT44_05300</name>
</gene>
<dbReference type="GO" id="GO:0005524">
    <property type="term" value="F:ATP binding"/>
    <property type="evidence" value="ECO:0007669"/>
    <property type="project" value="UniProtKB-KW"/>
</dbReference>
<dbReference type="InterPro" id="IPR050267">
    <property type="entry name" value="Anti-sigma-factor_SerPK"/>
</dbReference>
<keyword evidence="3" id="KW-0547">Nucleotide-binding</keyword>